<dbReference type="RefSeq" id="WP_144699459.1">
    <property type="nucleotide sequence ID" value="NZ_VNJJ01000003.1"/>
</dbReference>
<dbReference type="EMBL" id="VNJJ01000003">
    <property type="protein sequence ID" value="TVY02001.1"/>
    <property type="molecule type" value="Genomic_DNA"/>
</dbReference>
<dbReference type="AlphaFoldDB" id="A0A559JQ46"/>
<keyword evidence="2" id="KW-1185">Reference proteome</keyword>
<name>A0A559JQ46_9BACL</name>
<proteinExistence type="predicted"/>
<evidence type="ECO:0000313" key="2">
    <source>
        <dbReference type="Proteomes" id="UP000316330"/>
    </source>
</evidence>
<organism evidence="1 2">
    <name type="scientific">Cohnella terricola</name>
    <dbReference type="NCBI Taxonomy" id="1289167"/>
    <lineage>
        <taxon>Bacteria</taxon>
        <taxon>Bacillati</taxon>
        <taxon>Bacillota</taxon>
        <taxon>Bacilli</taxon>
        <taxon>Bacillales</taxon>
        <taxon>Paenibacillaceae</taxon>
        <taxon>Cohnella</taxon>
    </lineage>
</organism>
<dbReference type="Gene3D" id="3.40.50.720">
    <property type="entry name" value="NAD(P)-binding Rossmann-like Domain"/>
    <property type="match status" value="1"/>
</dbReference>
<dbReference type="Proteomes" id="UP000316330">
    <property type="component" value="Unassembled WGS sequence"/>
</dbReference>
<protein>
    <submittedName>
        <fullName evidence="1">Bacteriocin maturation protein</fullName>
    </submittedName>
</protein>
<reference evidence="1 2" key="1">
    <citation type="submission" date="2019-07" db="EMBL/GenBank/DDBJ databases">
        <authorList>
            <person name="Kim J."/>
        </authorList>
    </citation>
    <scope>NUCLEOTIDE SEQUENCE [LARGE SCALE GENOMIC DNA]</scope>
    <source>
        <strain evidence="1 2">G13</strain>
    </source>
</reference>
<gene>
    <name evidence="1" type="ORF">FPZ45_06035</name>
</gene>
<evidence type="ECO:0000313" key="1">
    <source>
        <dbReference type="EMBL" id="TVY02001.1"/>
    </source>
</evidence>
<accession>A0A559JQ46</accession>
<comment type="caution">
    <text evidence="1">The sequence shown here is derived from an EMBL/GenBank/DDBJ whole genome shotgun (WGS) entry which is preliminary data.</text>
</comment>
<sequence length="510" mass="55959">MVMLPDVAAGKQDSLTGIKVAAIGAGSFLDSLVAALMKTGFDQIYTVVIDSSSESEHVTSWHKLVRPADWILYVSQQFDPEEIRAIDTACREEGKSLLVATYIGQFGIAGPMVRPDSEASWDSAWRRLHRSAVGEDQMDSIASMAVLPMLANLLVIDMHRAITGLTEPLLSDRIFMLDLNTLEGSYHSLMPRPLAVSSIAIEQIDPIEAATRQSNDRASDSEAFMTFMQRITSPRTGILHLWDEGDLTQLPISQCRAQAADPLSEGPADLLPLIIRSGLTHWEARKEAALAAIKDYVSVMLDHTDYPGKADLMGSMEVGAGETAAEAVHRGLSKCLEKLLRTRKSEGELAIVKAESGHVEDSRCRFYLKALKTMQHDLSFGLGEELFGLPVIWAGTRDGWYGSPGINKTAAIRSALQQILHIAQNPFLKPLLQYGDQIDLLIKQAPSAVPQIIDALSENADLTEDLTEAFRILKRNGARVVIYRITVEPDLNSLPGYLYGIMLEKEAPPV</sequence>
<dbReference type="OrthoDB" id="2369163at2"/>